<evidence type="ECO:0000256" key="10">
    <source>
        <dbReference type="SAM" id="SignalP"/>
    </source>
</evidence>
<comment type="caution">
    <text evidence="13">The sequence shown here is derived from an EMBL/GenBank/DDBJ whole genome shotgun (WGS) entry which is preliminary data.</text>
</comment>
<dbReference type="Proteomes" id="UP000236220">
    <property type="component" value="Unassembled WGS sequence"/>
</dbReference>
<dbReference type="Pfam" id="PF07715">
    <property type="entry name" value="Plug"/>
    <property type="match status" value="1"/>
</dbReference>
<proteinExistence type="inferred from homology"/>
<dbReference type="PANTHER" id="PTHR40980">
    <property type="entry name" value="PLUG DOMAIN-CONTAINING PROTEIN"/>
    <property type="match status" value="1"/>
</dbReference>
<dbReference type="InterPro" id="IPR037066">
    <property type="entry name" value="Plug_dom_sf"/>
</dbReference>
<dbReference type="RefSeq" id="WP_276308143.1">
    <property type="nucleotide sequence ID" value="NZ_NPZB01000001.1"/>
</dbReference>
<keyword evidence="7 8" id="KW-0998">Cell outer membrane</keyword>
<keyword evidence="6 8" id="KW-0472">Membrane</keyword>
<keyword evidence="13" id="KW-0675">Receptor</keyword>
<evidence type="ECO:0000256" key="3">
    <source>
        <dbReference type="ARBA" id="ARBA00022452"/>
    </source>
</evidence>
<dbReference type="InterPro" id="IPR036942">
    <property type="entry name" value="Beta-barrel_TonB_sf"/>
</dbReference>
<evidence type="ECO:0000259" key="11">
    <source>
        <dbReference type="Pfam" id="PF00593"/>
    </source>
</evidence>
<evidence type="ECO:0000256" key="8">
    <source>
        <dbReference type="PROSITE-ProRule" id="PRU01360"/>
    </source>
</evidence>
<dbReference type="InterPro" id="IPR039426">
    <property type="entry name" value="TonB-dep_rcpt-like"/>
</dbReference>
<dbReference type="InterPro" id="IPR012910">
    <property type="entry name" value="Plug_dom"/>
</dbReference>
<keyword evidence="14" id="KW-1185">Reference proteome</keyword>
<feature type="domain" description="TonB-dependent receptor plug" evidence="12">
    <location>
        <begin position="127"/>
        <end position="237"/>
    </location>
</feature>
<dbReference type="GO" id="GO:0009279">
    <property type="term" value="C:cell outer membrane"/>
    <property type="evidence" value="ECO:0007669"/>
    <property type="project" value="UniProtKB-SubCell"/>
</dbReference>
<sequence length="947" mass="102932">MSAKLGVIITGALVLPLISTSAIAADLVGHIEIPRGKHPASGVEVRLRETGATTMADANGNYTFTGLKAAMYTLDVLTDGKVSASKTVRVGDGVTRADLNFDRNAGEFDRVVVLAQRTTTAIARATQQEAPNLVNLTTAAEIRKLPDVNAAEAVRRVPGISLETDTGEGRFINIRGLDSDLNSTTFGGLRLPPSNNASPFGGGRAVAMDAIPAGFIGALTVTKTNIPEQDAEALGGTIEITPKTAPRNARAFVEGHIGTGREDQRGDGITDFSVTAGGRFGSGSHDDKAIQAYSDHPFSIVATLAYYENKRSVDDIEAGYVDNQPTIPDKAFAAFEQRYYLYHRKRHGYGLDFGYQPDADNQYYIRGFDAGYTETVNRQRLLYNFDGTPMVDPANRNGLIDTTASGGFDKTLRDEREHIDNKVFALGGSNRIGDNTLDYRVGYTRGSFNKPYDYNSDFNYPAPNGVVTYDNTTDPNFPRFSTTGATPLNSANYALASVVNSTQDIRDRESSYNVNYKIPMQLSGFADENIKFGLNVRLRDRTASGTQNSYANTPSMPLTSAIYGPDIIFYDGHYQNGPQIDMNAIRGLVNGLQPSVSTNNTVNGLLQYAKDKEDVYAGYAQYQFGFGKLSFITGVRIEDTHATYGANGVSTSKDASGNTVINAVVPVSSSTSYLNFFPSIQARYEIRDDLILRAAFSSTIARPGFNEVSAALNVNPGAGLVVQGNPDLKPTTAQSFDLSIEKYLNDGGIASFGLFDKELGNYIASVTTTKVLPNDGLFAGFLGPAHVITYDNIASARAWGFEANYEQRFKRLPGWLNGFGLGFNWTWVDSTFAIRPGENSPLPSTSRNTINAAAFYERNGLMLHLGYYYVSRNLFGIGGSAATDVYSEARTSLDFGSSYSFNKNLSVYFNAKNLGNTKLKFTEGTANRPIQREFYGRTYQLGVSFDY</sequence>
<dbReference type="EMBL" id="NPZB01000001">
    <property type="protein sequence ID" value="PNS09497.1"/>
    <property type="molecule type" value="Genomic_DNA"/>
</dbReference>
<dbReference type="SUPFAM" id="SSF49452">
    <property type="entry name" value="Starch-binding domain-like"/>
    <property type="match status" value="1"/>
</dbReference>
<dbReference type="InterPro" id="IPR010104">
    <property type="entry name" value="TonB_rcpt_bac"/>
</dbReference>
<keyword evidence="3 8" id="KW-1134">Transmembrane beta strand</keyword>
<keyword evidence="4 8" id="KW-0812">Transmembrane</keyword>
<evidence type="ECO:0000256" key="6">
    <source>
        <dbReference type="ARBA" id="ARBA00023136"/>
    </source>
</evidence>
<evidence type="ECO:0000256" key="5">
    <source>
        <dbReference type="ARBA" id="ARBA00023077"/>
    </source>
</evidence>
<comment type="subcellular location">
    <subcellularLocation>
        <location evidence="1 8">Cell outer membrane</location>
        <topology evidence="1 8">Multi-pass membrane protein</topology>
    </subcellularLocation>
</comment>
<dbReference type="AlphaFoldDB" id="A0A2K1Q3G8"/>
<keyword evidence="2 8" id="KW-0813">Transport</keyword>
<evidence type="ECO:0000259" key="12">
    <source>
        <dbReference type="Pfam" id="PF07715"/>
    </source>
</evidence>
<feature type="domain" description="TonB-dependent receptor-like beta-barrel" evidence="11">
    <location>
        <begin position="455"/>
        <end position="914"/>
    </location>
</feature>
<reference evidence="13 14" key="1">
    <citation type="submission" date="2017-08" db="EMBL/GenBank/DDBJ databases">
        <title>Lysobacter sylvestris genome.</title>
        <authorList>
            <person name="Zhang D.-C."/>
            <person name="Albuquerque L."/>
            <person name="Franca L."/>
            <person name="Froufe H.J.C."/>
            <person name="Barroso C."/>
            <person name="Egas C."/>
            <person name="Da Costa M."/>
            <person name="Margesin R."/>
        </authorList>
    </citation>
    <scope>NUCLEOTIDE SEQUENCE [LARGE SCALE GENOMIC DNA]</scope>
    <source>
        <strain evidence="13 14">AM20-91</strain>
    </source>
</reference>
<organism evidence="13 14">
    <name type="scientific">Solilutibacter silvestris</name>
    <dbReference type="NCBI Taxonomy" id="1645665"/>
    <lineage>
        <taxon>Bacteria</taxon>
        <taxon>Pseudomonadati</taxon>
        <taxon>Pseudomonadota</taxon>
        <taxon>Gammaproteobacteria</taxon>
        <taxon>Lysobacterales</taxon>
        <taxon>Lysobacteraceae</taxon>
        <taxon>Solilutibacter</taxon>
    </lineage>
</organism>
<dbReference type="Gene3D" id="2.170.130.10">
    <property type="entry name" value="TonB-dependent receptor, plug domain"/>
    <property type="match status" value="1"/>
</dbReference>
<keyword evidence="10" id="KW-0732">Signal</keyword>
<dbReference type="InterPro" id="IPR000531">
    <property type="entry name" value="Beta-barrel_TonB"/>
</dbReference>
<dbReference type="Gene3D" id="2.40.170.20">
    <property type="entry name" value="TonB-dependent receptor, beta-barrel domain"/>
    <property type="match status" value="1"/>
</dbReference>
<dbReference type="PANTHER" id="PTHR40980:SF4">
    <property type="entry name" value="TONB-DEPENDENT RECEPTOR-LIKE BETA-BARREL DOMAIN-CONTAINING PROTEIN"/>
    <property type="match status" value="1"/>
</dbReference>
<keyword evidence="5 9" id="KW-0798">TonB box</keyword>
<evidence type="ECO:0000313" key="13">
    <source>
        <dbReference type="EMBL" id="PNS09497.1"/>
    </source>
</evidence>
<evidence type="ECO:0000256" key="9">
    <source>
        <dbReference type="RuleBase" id="RU003357"/>
    </source>
</evidence>
<dbReference type="GO" id="GO:0030246">
    <property type="term" value="F:carbohydrate binding"/>
    <property type="evidence" value="ECO:0007669"/>
    <property type="project" value="InterPro"/>
</dbReference>
<evidence type="ECO:0000256" key="4">
    <source>
        <dbReference type="ARBA" id="ARBA00022692"/>
    </source>
</evidence>
<name>A0A2K1Q3G8_9GAMM</name>
<protein>
    <submittedName>
        <fullName evidence="13">TonB-Xanth-Caul: TonB-dependent receptor</fullName>
    </submittedName>
</protein>
<gene>
    <name evidence="13" type="ORF">Lysil_1126</name>
</gene>
<dbReference type="InterPro" id="IPR013784">
    <property type="entry name" value="Carb-bd-like_fold"/>
</dbReference>
<comment type="similarity">
    <text evidence="8 9">Belongs to the TonB-dependent receptor family.</text>
</comment>
<dbReference type="Gene3D" id="2.60.40.1120">
    <property type="entry name" value="Carboxypeptidase-like, regulatory domain"/>
    <property type="match status" value="1"/>
</dbReference>
<accession>A0A2K1Q3G8</accession>
<dbReference type="SUPFAM" id="SSF56935">
    <property type="entry name" value="Porins"/>
    <property type="match status" value="1"/>
</dbReference>
<dbReference type="Pfam" id="PF00593">
    <property type="entry name" value="TonB_dep_Rec_b-barrel"/>
    <property type="match status" value="1"/>
</dbReference>
<dbReference type="NCBIfam" id="TIGR01782">
    <property type="entry name" value="TonB-Xanth-Caul"/>
    <property type="match status" value="1"/>
</dbReference>
<evidence type="ECO:0000256" key="2">
    <source>
        <dbReference type="ARBA" id="ARBA00022448"/>
    </source>
</evidence>
<evidence type="ECO:0000313" key="14">
    <source>
        <dbReference type="Proteomes" id="UP000236220"/>
    </source>
</evidence>
<dbReference type="Pfam" id="PF13620">
    <property type="entry name" value="CarboxypepD_reg"/>
    <property type="match status" value="1"/>
</dbReference>
<feature type="chain" id="PRO_5014410946" evidence="10">
    <location>
        <begin position="25"/>
        <end position="947"/>
    </location>
</feature>
<dbReference type="PROSITE" id="PS52016">
    <property type="entry name" value="TONB_DEPENDENT_REC_3"/>
    <property type="match status" value="1"/>
</dbReference>
<evidence type="ECO:0000256" key="1">
    <source>
        <dbReference type="ARBA" id="ARBA00004571"/>
    </source>
</evidence>
<evidence type="ECO:0000256" key="7">
    <source>
        <dbReference type="ARBA" id="ARBA00023237"/>
    </source>
</evidence>
<feature type="signal peptide" evidence="10">
    <location>
        <begin position="1"/>
        <end position="24"/>
    </location>
</feature>